<evidence type="ECO:0000313" key="13">
    <source>
        <dbReference type="RefSeq" id="XP_022097327.1"/>
    </source>
</evidence>
<evidence type="ECO:0000256" key="6">
    <source>
        <dbReference type="ARBA" id="ARBA00023157"/>
    </source>
</evidence>
<dbReference type="InterPro" id="IPR013320">
    <property type="entry name" value="ConA-like_dom_sf"/>
</dbReference>
<comment type="similarity">
    <text evidence="2">Belongs to the G-protein coupled receptor 2 family. Adhesion G-protein coupled receptor (ADGR) subfamily.</text>
</comment>
<dbReference type="Proteomes" id="UP000694845">
    <property type="component" value="Unplaced"/>
</dbReference>
<keyword evidence="7" id="KW-0325">Glycoprotein</keyword>
<gene>
    <name evidence="13" type="primary">LOC110982883</name>
</gene>
<evidence type="ECO:0000256" key="7">
    <source>
        <dbReference type="ARBA" id="ARBA00023180"/>
    </source>
</evidence>
<feature type="transmembrane region" description="Helical" evidence="9">
    <location>
        <begin position="12"/>
        <end position="32"/>
    </location>
</feature>
<feature type="transmembrane region" description="Helical" evidence="9">
    <location>
        <begin position="616"/>
        <end position="638"/>
    </location>
</feature>
<reference evidence="13" key="1">
    <citation type="submission" date="2025-08" db="UniProtKB">
        <authorList>
            <consortium name="RefSeq"/>
        </authorList>
    </citation>
    <scope>IDENTIFICATION</scope>
</reference>
<feature type="transmembrane region" description="Helical" evidence="9">
    <location>
        <begin position="683"/>
        <end position="704"/>
    </location>
</feature>
<feature type="domain" description="G-protein coupled receptors family 2 profile 2" evidence="11">
    <location>
        <begin position="581"/>
        <end position="821"/>
    </location>
</feature>
<evidence type="ECO:0000259" key="10">
    <source>
        <dbReference type="PROSITE" id="PS50221"/>
    </source>
</evidence>
<dbReference type="GO" id="GO:0005886">
    <property type="term" value="C:plasma membrane"/>
    <property type="evidence" value="ECO:0007669"/>
    <property type="project" value="TreeGrafter"/>
</dbReference>
<dbReference type="GO" id="GO:0004930">
    <property type="term" value="F:G protein-coupled receptor activity"/>
    <property type="evidence" value="ECO:0007669"/>
    <property type="project" value="InterPro"/>
</dbReference>
<evidence type="ECO:0000256" key="3">
    <source>
        <dbReference type="ARBA" id="ARBA00022692"/>
    </source>
</evidence>
<dbReference type="GO" id="GO:0007166">
    <property type="term" value="P:cell surface receptor signaling pathway"/>
    <property type="evidence" value="ECO:0007669"/>
    <property type="project" value="InterPro"/>
</dbReference>
<evidence type="ECO:0000256" key="2">
    <source>
        <dbReference type="ARBA" id="ARBA00007343"/>
    </source>
</evidence>
<dbReference type="RefSeq" id="XP_022097327.1">
    <property type="nucleotide sequence ID" value="XM_022241635.1"/>
</dbReference>
<keyword evidence="12" id="KW-1185">Reference proteome</keyword>
<feature type="transmembrane region" description="Helical" evidence="9">
    <location>
        <begin position="650"/>
        <end position="671"/>
    </location>
</feature>
<dbReference type="PANTHER" id="PTHR12011">
    <property type="entry name" value="ADHESION G-PROTEIN COUPLED RECEPTOR"/>
    <property type="match status" value="1"/>
</dbReference>
<dbReference type="InterPro" id="IPR046338">
    <property type="entry name" value="GAIN_dom_sf"/>
</dbReference>
<dbReference type="InterPro" id="IPR000832">
    <property type="entry name" value="GPCR_2_secretin-like"/>
</dbReference>
<keyword evidence="3 9" id="KW-0812">Transmembrane</keyword>
<dbReference type="AlphaFoldDB" id="A0A8B7YXB1"/>
<evidence type="ECO:0000256" key="4">
    <source>
        <dbReference type="ARBA" id="ARBA00022989"/>
    </source>
</evidence>
<evidence type="ECO:0000256" key="9">
    <source>
        <dbReference type="SAM" id="Phobius"/>
    </source>
</evidence>
<feature type="transmembrane region" description="Helical" evidence="9">
    <location>
        <begin position="772"/>
        <end position="792"/>
    </location>
</feature>
<proteinExistence type="inferred from homology"/>
<keyword evidence="6" id="KW-1015">Disulfide bond</keyword>
<evidence type="ECO:0000256" key="5">
    <source>
        <dbReference type="ARBA" id="ARBA00023136"/>
    </source>
</evidence>
<feature type="region of interest" description="Disordered" evidence="8">
    <location>
        <begin position="840"/>
        <end position="869"/>
    </location>
</feature>
<dbReference type="PANTHER" id="PTHR12011:SF471">
    <property type="entry name" value="G-PROTEIN COUPLED RECEPTORS FAMILY 2 PROFILE 2 DOMAIN-CONTAINING PROTEIN"/>
    <property type="match status" value="1"/>
</dbReference>
<feature type="transmembrane region" description="Helical" evidence="9">
    <location>
        <begin position="583"/>
        <end position="604"/>
    </location>
</feature>
<evidence type="ECO:0000313" key="12">
    <source>
        <dbReference type="Proteomes" id="UP000694845"/>
    </source>
</evidence>
<dbReference type="Gene3D" id="2.60.220.50">
    <property type="match status" value="1"/>
</dbReference>
<protein>
    <submittedName>
        <fullName evidence="13">Adhesion G-protein coupled receptor D1-like isoform X2</fullName>
    </submittedName>
</protein>
<keyword evidence="4 9" id="KW-1133">Transmembrane helix</keyword>
<keyword evidence="5 9" id="KW-0472">Membrane</keyword>
<accession>A0A8B7YXB1</accession>
<dbReference type="PRINTS" id="PR00249">
    <property type="entry name" value="GPCRSECRETIN"/>
</dbReference>
<feature type="compositionally biased region" description="Polar residues" evidence="8">
    <location>
        <begin position="840"/>
        <end position="852"/>
    </location>
</feature>
<feature type="transmembrane region" description="Helical" evidence="9">
    <location>
        <begin position="724"/>
        <end position="751"/>
    </location>
</feature>
<dbReference type="SUPFAM" id="SSF49899">
    <property type="entry name" value="Concanavalin A-like lectins/glucanases"/>
    <property type="match status" value="1"/>
</dbReference>
<dbReference type="InterPro" id="IPR057244">
    <property type="entry name" value="GAIN_B"/>
</dbReference>
<dbReference type="SUPFAM" id="SSF81321">
    <property type="entry name" value="Family A G protein-coupled receptor-like"/>
    <property type="match status" value="1"/>
</dbReference>
<dbReference type="Pfam" id="PF01825">
    <property type="entry name" value="GPS"/>
    <property type="match status" value="1"/>
</dbReference>
<dbReference type="FunFam" id="1.20.1070.10:FF:000058">
    <property type="entry name" value="Adhesion G protein-coupled receptor F5"/>
    <property type="match status" value="1"/>
</dbReference>
<dbReference type="PROSITE" id="PS50221">
    <property type="entry name" value="GAIN_B"/>
    <property type="match status" value="1"/>
</dbReference>
<evidence type="ECO:0000256" key="8">
    <source>
        <dbReference type="SAM" id="MobiDB-lite"/>
    </source>
</evidence>
<feature type="domain" description="GAIN-B" evidence="10">
    <location>
        <begin position="422"/>
        <end position="572"/>
    </location>
</feature>
<dbReference type="Gene3D" id="2.60.120.200">
    <property type="match status" value="1"/>
</dbReference>
<dbReference type="InterPro" id="IPR017981">
    <property type="entry name" value="GPCR_2-like_7TM"/>
</dbReference>
<dbReference type="SMART" id="SM00303">
    <property type="entry name" value="GPS"/>
    <property type="match status" value="1"/>
</dbReference>
<dbReference type="Pfam" id="PF00002">
    <property type="entry name" value="7tm_2"/>
    <property type="match status" value="1"/>
</dbReference>
<dbReference type="OrthoDB" id="6134459at2759"/>
<feature type="transmembrane region" description="Helical" evidence="9">
    <location>
        <begin position="798"/>
        <end position="820"/>
    </location>
</feature>
<dbReference type="GO" id="GO:0007189">
    <property type="term" value="P:adenylate cyclase-activating G protein-coupled receptor signaling pathway"/>
    <property type="evidence" value="ECO:0007669"/>
    <property type="project" value="TreeGrafter"/>
</dbReference>
<dbReference type="GeneID" id="110982883"/>
<organism evidence="12 13">
    <name type="scientific">Acanthaster planci</name>
    <name type="common">Crown-of-thorns starfish</name>
    <dbReference type="NCBI Taxonomy" id="133434"/>
    <lineage>
        <taxon>Eukaryota</taxon>
        <taxon>Metazoa</taxon>
        <taxon>Echinodermata</taxon>
        <taxon>Eleutherozoa</taxon>
        <taxon>Asterozoa</taxon>
        <taxon>Asteroidea</taxon>
        <taxon>Valvatacea</taxon>
        <taxon>Valvatida</taxon>
        <taxon>Acanthasteridae</taxon>
        <taxon>Acanthaster</taxon>
    </lineage>
</organism>
<dbReference type="Pfam" id="PF13385">
    <property type="entry name" value="Laminin_G_3"/>
    <property type="match status" value="1"/>
</dbReference>
<evidence type="ECO:0000256" key="1">
    <source>
        <dbReference type="ARBA" id="ARBA00004141"/>
    </source>
</evidence>
<name>A0A8B7YXB1_ACAPL</name>
<dbReference type="InterPro" id="IPR000203">
    <property type="entry name" value="GPS"/>
</dbReference>
<evidence type="ECO:0000259" key="11">
    <source>
        <dbReference type="PROSITE" id="PS50261"/>
    </source>
</evidence>
<sequence>MERISQVTGIMWLWIVFLTLPFLTFGSGYEYLYKGISSEELYDSTFAYWSLNFLNMDSEMGSSSTLASSFGGPSFCSIKGIDVLNGAAVLNQTYSSDLKSAKITLSSYPNDCPTNPLACADGFTVAFWFSMKEDVNETLKDNTCMLLSLNDTSKNGFQIAFKGDQRTVSFQALNITLESTEVYNASDMWLWNHVGMTWDNRTGELTVFSNGQKDKSCSMTAMGHCQAPVPLQNQGCSYLALDEIGIWDRPLNESEMSALRLDPFNLTNDSSTTVVPTDGYTMPQDQPTLIDAKNGIDTSANAEEFLSNLTFVAKYLSKYKGTPDRINASILAVILKTTGDKVDALLVDEKDYRRRNVLKVYMEIVNQVLEINKNTTEGSMATSSFMEGVRLSAAVDNTIAAYIRTESGSVPLIVNNTFVDTKVDVLHPHNMSGTVELGHGTGEDEKPKVAVTIPQSIFGTGQTGRLAVTSYYQGIRKHLPSTLEGVKDRATVHSLLVGIVINASSLTDFKDNVQIEISHSEVAGDKIAKCAFLKDSVWSTDGCTTLSKTTSTVCSCSHLTNFAVLVSPNPLNLSKGDTVALDVLTYLGLTISIICLLLTLIILNVLRQLTSTRISILKHTAAALLIAHSMFLVGSIVSNSSTLCKVVAGLTHYFFLAVFFWIFIQGVHMYMKVRRALKGGIDLIYYCLFGWGVPLVIVAISFGIRHMDYGVGEICWISVKSGAGALVAFLGPAYFVLAVNLVVMCMVLHVFMSVKVNKDKSEKDKIKSGMKAVVVMTPILGLTWLFGLLLIIKDSTVFAYLFVIFNCLQGLFIFFFHVIFNDEVRQAYVKTRNKIAASKDSSTHLTKMTKPSKTARDHTTTDDTMTNVN</sequence>
<dbReference type="Gene3D" id="1.20.1070.10">
    <property type="entry name" value="Rhodopsin 7-helix transmembrane proteins"/>
    <property type="match status" value="1"/>
</dbReference>
<comment type="subcellular location">
    <subcellularLocation>
        <location evidence="1">Membrane</location>
        <topology evidence="1">Multi-pass membrane protein</topology>
    </subcellularLocation>
</comment>
<dbReference type="PROSITE" id="PS50261">
    <property type="entry name" value="G_PROTEIN_RECEP_F2_4"/>
    <property type="match status" value="1"/>
</dbReference>